<feature type="compositionally biased region" description="Polar residues" evidence="1">
    <location>
        <begin position="62"/>
        <end position="84"/>
    </location>
</feature>
<accession>A0A9P6HSU7</accession>
<organism evidence="2 3">
    <name type="scientific">Colletotrichum karsti</name>
    <dbReference type="NCBI Taxonomy" id="1095194"/>
    <lineage>
        <taxon>Eukaryota</taxon>
        <taxon>Fungi</taxon>
        <taxon>Dikarya</taxon>
        <taxon>Ascomycota</taxon>
        <taxon>Pezizomycotina</taxon>
        <taxon>Sordariomycetes</taxon>
        <taxon>Hypocreomycetidae</taxon>
        <taxon>Glomerellales</taxon>
        <taxon>Glomerellaceae</taxon>
        <taxon>Colletotrichum</taxon>
        <taxon>Colletotrichum boninense species complex</taxon>
    </lineage>
</organism>
<feature type="region of interest" description="Disordered" evidence="1">
    <location>
        <begin position="49"/>
        <end position="195"/>
    </location>
</feature>
<dbReference type="AlphaFoldDB" id="A0A9P6HSU7"/>
<dbReference type="GeneID" id="62168014"/>
<dbReference type="OrthoDB" id="4826426at2759"/>
<feature type="compositionally biased region" description="Basic residues" evidence="1">
    <location>
        <begin position="155"/>
        <end position="179"/>
    </location>
</feature>
<reference evidence="2" key="2">
    <citation type="submission" date="2020-11" db="EMBL/GenBank/DDBJ databases">
        <title>Whole genome sequencing of Colletotrichum sp.</title>
        <authorList>
            <person name="Li H."/>
        </authorList>
    </citation>
    <scope>NUCLEOTIDE SEQUENCE</scope>
    <source>
        <strain evidence="2">CkLH20</strain>
    </source>
</reference>
<dbReference type="Proteomes" id="UP000781932">
    <property type="component" value="Unassembled WGS sequence"/>
</dbReference>
<protein>
    <submittedName>
        <fullName evidence="2">Uncharacterized protein</fullName>
    </submittedName>
</protein>
<dbReference type="EMBL" id="JAATWM020000056">
    <property type="protein sequence ID" value="KAF9870263.1"/>
    <property type="molecule type" value="Genomic_DNA"/>
</dbReference>
<reference evidence="2" key="1">
    <citation type="submission" date="2020-03" db="EMBL/GenBank/DDBJ databases">
        <authorList>
            <person name="He L."/>
        </authorList>
    </citation>
    <scope>NUCLEOTIDE SEQUENCE</scope>
    <source>
        <strain evidence="2">CkLH20</strain>
    </source>
</reference>
<feature type="region of interest" description="Disordered" evidence="1">
    <location>
        <begin position="1"/>
        <end position="36"/>
    </location>
</feature>
<comment type="caution">
    <text evidence="2">The sequence shown here is derived from an EMBL/GenBank/DDBJ whole genome shotgun (WGS) entry which is preliminary data.</text>
</comment>
<gene>
    <name evidence="2" type="ORF">CkaCkLH20_12227</name>
</gene>
<evidence type="ECO:0000313" key="3">
    <source>
        <dbReference type="Proteomes" id="UP000781932"/>
    </source>
</evidence>
<sequence>MSPAPVATRKTVHVGSLARVPSRSESPDPISLPGVTDFRLSQHDFLTDDQQLVSMAEDDTESNSTSFTQTSDDPASSGDESWSPRSKGRFSAKLSKSPLSPSTKNSVNVTNVSPTAERQLPRDRDIYDIPSDTDNESSKRSQPVLARSLSLDKLKKPKVTKKQRKSTKKHAKRRVRKRAEGHTLPAVQRLDASVPHIAASSEQSFKDSVYEGRSDKATRELKEQQSMRIERFVHSWMSFNEAVTTEMTKEKAAERSREVFEGEPMLWL</sequence>
<feature type="compositionally biased region" description="Low complexity" evidence="1">
    <location>
        <begin position="93"/>
        <end position="102"/>
    </location>
</feature>
<feature type="compositionally biased region" description="Polar residues" evidence="1">
    <location>
        <begin position="103"/>
        <end position="116"/>
    </location>
</feature>
<name>A0A9P6HSU7_9PEZI</name>
<evidence type="ECO:0000313" key="2">
    <source>
        <dbReference type="EMBL" id="KAF9870263.1"/>
    </source>
</evidence>
<proteinExistence type="predicted"/>
<dbReference type="RefSeq" id="XP_038739724.1">
    <property type="nucleotide sequence ID" value="XM_038894940.1"/>
</dbReference>
<evidence type="ECO:0000256" key="1">
    <source>
        <dbReference type="SAM" id="MobiDB-lite"/>
    </source>
</evidence>
<keyword evidence="3" id="KW-1185">Reference proteome</keyword>